<dbReference type="EMBL" id="BAAAFA010000007">
    <property type="protein sequence ID" value="GAA0818535.1"/>
    <property type="molecule type" value="Genomic_DNA"/>
</dbReference>
<dbReference type="Gene3D" id="1.10.10.60">
    <property type="entry name" value="Homeodomain-like"/>
    <property type="match status" value="1"/>
</dbReference>
<dbReference type="Pfam" id="PF12833">
    <property type="entry name" value="HTH_18"/>
    <property type="match status" value="1"/>
</dbReference>
<name>A0ABN1L7T5_9GAMM</name>
<sequence>MKSYFEQNDKVLSSHHMLLSLVDIAKQRGVLPDVLLKGSKIFYSDLLREPLKISSEQLQKVVLNSIKLLPQGDVAFLLGRRLFPSHLGNTGNALMNCRHLADMVRVIQTQQTPLFPLLFMTIKRHKQQHFFAFNQSLTTLDTRYYHFLCEVLASALVCAIKWRLGYLPKLCFMFPYAEPDYIEQYQVNLGSDISFLNSVTQQPLQISIKSDDLYLRFCDHNQSLKRHYLNLNSSLLPCNQKAQAVGLIQYILHFIDKNNSATLEQVASSLLISTATLKRKISAHQSSYQQIIDQYKQQQAMFDITTLGLNNDKVANKLKFSDTTNFRRSFKRWTGMTPNELRQCYITNKGLAD</sequence>
<evidence type="ECO:0000256" key="1">
    <source>
        <dbReference type="ARBA" id="ARBA00023015"/>
    </source>
</evidence>
<dbReference type="SUPFAM" id="SSF46689">
    <property type="entry name" value="Homeodomain-like"/>
    <property type="match status" value="1"/>
</dbReference>
<comment type="caution">
    <text evidence="5">The sequence shown here is derived from an EMBL/GenBank/DDBJ whole genome shotgun (WGS) entry which is preliminary data.</text>
</comment>
<keyword evidence="3" id="KW-0804">Transcription</keyword>
<dbReference type="InterPro" id="IPR018060">
    <property type="entry name" value="HTH_AraC"/>
</dbReference>
<proteinExistence type="predicted"/>
<evidence type="ECO:0000256" key="3">
    <source>
        <dbReference type="ARBA" id="ARBA00023163"/>
    </source>
</evidence>
<keyword evidence="1" id="KW-0805">Transcription regulation</keyword>
<dbReference type="InterPro" id="IPR032687">
    <property type="entry name" value="AraC-type_N"/>
</dbReference>
<evidence type="ECO:0000256" key="2">
    <source>
        <dbReference type="ARBA" id="ARBA00023125"/>
    </source>
</evidence>
<keyword evidence="2" id="KW-0238">DNA-binding</keyword>
<evidence type="ECO:0000313" key="5">
    <source>
        <dbReference type="EMBL" id="GAA0818535.1"/>
    </source>
</evidence>
<dbReference type="SMART" id="SM00342">
    <property type="entry name" value="HTH_ARAC"/>
    <property type="match status" value="1"/>
</dbReference>
<dbReference type="PANTHER" id="PTHR47894:SF1">
    <property type="entry name" value="HTH-TYPE TRANSCRIPTIONAL REGULATOR VQSM"/>
    <property type="match status" value="1"/>
</dbReference>
<dbReference type="PANTHER" id="PTHR47894">
    <property type="entry name" value="HTH-TYPE TRANSCRIPTIONAL REGULATOR GADX"/>
    <property type="match status" value="1"/>
</dbReference>
<evidence type="ECO:0000259" key="4">
    <source>
        <dbReference type="PROSITE" id="PS01124"/>
    </source>
</evidence>
<dbReference type="RefSeq" id="WP_343817417.1">
    <property type="nucleotide sequence ID" value="NZ_BAAAFA010000007.1"/>
</dbReference>
<accession>A0ABN1L7T5</accession>
<dbReference type="Pfam" id="PF12625">
    <property type="entry name" value="Arabinose_bd"/>
    <property type="match status" value="1"/>
</dbReference>
<dbReference type="Proteomes" id="UP001500021">
    <property type="component" value="Unassembled WGS sequence"/>
</dbReference>
<evidence type="ECO:0000313" key="6">
    <source>
        <dbReference type="Proteomes" id="UP001500021"/>
    </source>
</evidence>
<reference evidence="5 6" key="1">
    <citation type="journal article" date="2019" name="Int. J. Syst. Evol. Microbiol.">
        <title>The Global Catalogue of Microorganisms (GCM) 10K type strain sequencing project: providing services to taxonomists for standard genome sequencing and annotation.</title>
        <authorList>
            <consortium name="The Broad Institute Genomics Platform"/>
            <consortium name="The Broad Institute Genome Sequencing Center for Infectious Disease"/>
            <person name="Wu L."/>
            <person name="Ma J."/>
        </authorList>
    </citation>
    <scope>NUCLEOTIDE SEQUENCE [LARGE SCALE GENOMIC DNA]</scope>
    <source>
        <strain evidence="5 6">JCM 15608</strain>
    </source>
</reference>
<keyword evidence="6" id="KW-1185">Reference proteome</keyword>
<protein>
    <submittedName>
        <fullName evidence="5">AraC family transcriptional regulator SphR</fullName>
    </submittedName>
</protein>
<gene>
    <name evidence="5" type="primary">sphR</name>
    <name evidence="5" type="ORF">GCM10009111_21340</name>
</gene>
<feature type="domain" description="HTH araC/xylS-type" evidence="4">
    <location>
        <begin position="245"/>
        <end position="344"/>
    </location>
</feature>
<organism evidence="5 6">
    <name type="scientific">Colwellia asteriadis</name>
    <dbReference type="NCBI Taxonomy" id="517723"/>
    <lineage>
        <taxon>Bacteria</taxon>
        <taxon>Pseudomonadati</taxon>
        <taxon>Pseudomonadota</taxon>
        <taxon>Gammaproteobacteria</taxon>
        <taxon>Alteromonadales</taxon>
        <taxon>Colwelliaceae</taxon>
        <taxon>Colwellia</taxon>
    </lineage>
</organism>
<dbReference type="PROSITE" id="PS01124">
    <property type="entry name" value="HTH_ARAC_FAMILY_2"/>
    <property type="match status" value="1"/>
</dbReference>
<dbReference type="InterPro" id="IPR009057">
    <property type="entry name" value="Homeodomain-like_sf"/>
</dbReference>